<gene>
    <name evidence="1" type="ORF">SSLN_LOCUS3811</name>
</gene>
<reference evidence="1 2" key="2">
    <citation type="submission" date="2018-11" db="EMBL/GenBank/DDBJ databases">
        <authorList>
            <consortium name="Pathogen Informatics"/>
        </authorList>
    </citation>
    <scope>NUCLEOTIDE SEQUENCE [LARGE SCALE GENOMIC DNA]</scope>
    <source>
        <strain evidence="1 2">NST_G2</strain>
    </source>
</reference>
<dbReference type="AlphaFoldDB" id="A0A183SHW3"/>
<reference evidence="3" key="1">
    <citation type="submission" date="2016-06" db="UniProtKB">
        <authorList>
            <consortium name="WormBaseParasite"/>
        </authorList>
    </citation>
    <scope>IDENTIFICATION</scope>
</reference>
<keyword evidence="2" id="KW-1185">Reference proteome</keyword>
<dbReference type="Proteomes" id="UP000275846">
    <property type="component" value="Unassembled WGS sequence"/>
</dbReference>
<proteinExistence type="predicted"/>
<accession>A0A183SHW3</accession>
<organism evidence="3">
    <name type="scientific">Schistocephalus solidus</name>
    <name type="common">Tapeworm</name>
    <dbReference type="NCBI Taxonomy" id="70667"/>
    <lineage>
        <taxon>Eukaryota</taxon>
        <taxon>Metazoa</taxon>
        <taxon>Spiralia</taxon>
        <taxon>Lophotrochozoa</taxon>
        <taxon>Platyhelminthes</taxon>
        <taxon>Cestoda</taxon>
        <taxon>Eucestoda</taxon>
        <taxon>Diphyllobothriidea</taxon>
        <taxon>Diphyllobothriidae</taxon>
        <taxon>Schistocephalus</taxon>
    </lineage>
</organism>
<sequence>MVQSTVFFFKRRSRLFSLPRLASAGLLPSSCTQMDFASPAFSALQEDEVDEDEVDFSVCLASPSQASCLRPAKNVLEATSRLLAPLGFPVPHRLEVVYAPVAASNWYPTLTCGSAKLDSSQQPHPQQQSQPAG</sequence>
<evidence type="ECO:0000313" key="3">
    <source>
        <dbReference type="WBParaSite" id="SSLN_0000393401-mRNA-1"/>
    </source>
</evidence>
<evidence type="ECO:0000313" key="2">
    <source>
        <dbReference type="Proteomes" id="UP000275846"/>
    </source>
</evidence>
<name>A0A183SHW3_SCHSO</name>
<protein>
    <submittedName>
        <fullName evidence="3">Nfu_N domain-containing protein</fullName>
    </submittedName>
</protein>
<dbReference type="WBParaSite" id="SSLN_0000393401-mRNA-1">
    <property type="protein sequence ID" value="SSLN_0000393401-mRNA-1"/>
    <property type="gene ID" value="SSLN_0000393401"/>
</dbReference>
<dbReference type="EMBL" id="UYSU01032658">
    <property type="protein sequence ID" value="VDL90196.1"/>
    <property type="molecule type" value="Genomic_DNA"/>
</dbReference>
<evidence type="ECO:0000313" key="1">
    <source>
        <dbReference type="EMBL" id="VDL90196.1"/>
    </source>
</evidence>